<reference evidence="1 2" key="1">
    <citation type="submission" date="2022-02" db="EMBL/GenBank/DDBJ databases">
        <authorList>
            <person name="Zhuang L."/>
        </authorList>
    </citation>
    <scope>NUCLEOTIDE SEQUENCE [LARGE SCALE GENOMIC DNA]</scope>
    <source>
        <strain evidence="1 2">C32</strain>
    </source>
</reference>
<dbReference type="RefSeq" id="WP_238899088.1">
    <property type="nucleotide sequence ID" value="NZ_JAKOGG010000784.1"/>
</dbReference>
<comment type="caution">
    <text evidence="1">The sequence shown here is derived from an EMBL/GenBank/DDBJ whole genome shotgun (WGS) entry which is preliminary data.</text>
</comment>
<evidence type="ECO:0000313" key="2">
    <source>
        <dbReference type="Proteomes" id="UP001201549"/>
    </source>
</evidence>
<dbReference type="Proteomes" id="UP001201549">
    <property type="component" value="Unassembled WGS sequence"/>
</dbReference>
<name>A0ABT2FS19_9GAMM</name>
<protein>
    <recommendedName>
        <fullName evidence="3">Major facilitator superfamily (MFS) profile domain-containing protein</fullName>
    </recommendedName>
</protein>
<proteinExistence type="predicted"/>
<keyword evidence="2" id="KW-1185">Reference proteome</keyword>
<reference evidence="2" key="2">
    <citation type="submission" date="2023-07" db="EMBL/GenBank/DDBJ databases">
        <title>Shewanella mangrovi sp. nov., an acetaldehyde- degrading bacterium isolated from mangrove sediment.</title>
        <authorList>
            <person name="Liu Y."/>
        </authorList>
    </citation>
    <scope>NUCLEOTIDE SEQUENCE [LARGE SCALE GENOMIC DNA]</scope>
    <source>
        <strain evidence="2">C32</strain>
    </source>
</reference>
<evidence type="ECO:0008006" key="3">
    <source>
        <dbReference type="Google" id="ProtNLM"/>
    </source>
</evidence>
<dbReference type="EMBL" id="JAKOGG010000784">
    <property type="protein sequence ID" value="MCS4559115.1"/>
    <property type="molecule type" value="Genomic_DNA"/>
</dbReference>
<feature type="non-terminal residue" evidence="1">
    <location>
        <position position="63"/>
    </location>
</feature>
<evidence type="ECO:0000313" key="1">
    <source>
        <dbReference type="EMBL" id="MCS4559115.1"/>
    </source>
</evidence>
<gene>
    <name evidence="1" type="ORF">L9G74_22095</name>
</gene>
<organism evidence="1 2">
    <name type="scientific">Shewanella electrica</name>
    <dbReference type="NCBI Taxonomy" id="515560"/>
    <lineage>
        <taxon>Bacteria</taxon>
        <taxon>Pseudomonadati</taxon>
        <taxon>Pseudomonadota</taxon>
        <taxon>Gammaproteobacteria</taxon>
        <taxon>Alteromonadales</taxon>
        <taxon>Shewanellaceae</taxon>
        <taxon>Shewanella</taxon>
    </lineage>
</organism>
<sequence>MDLDVETPAKMADGGAPSWRMSLPHVCVATLTSFLFGYHSGVVNEPLESISTDLGFAGNTLAE</sequence>
<accession>A0ABT2FS19</accession>